<proteinExistence type="predicted"/>
<evidence type="ECO:0000313" key="3">
    <source>
        <dbReference type="EMBL" id="SHL46525.1"/>
    </source>
</evidence>
<feature type="region of interest" description="Disordered" evidence="1">
    <location>
        <begin position="169"/>
        <end position="190"/>
    </location>
</feature>
<protein>
    <recommendedName>
        <fullName evidence="5">Lipoprotein</fullName>
    </recommendedName>
</protein>
<accession>A0A1M7AUY8</accession>
<dbReference type="Proteomes" id="UP000184363">
    <property type="component" value="Unassembled WGS sequence"/>
</dbReference>
<dbReference type="STRING" id="1848.SAMN05443637_13021"/>
<keyword evidence="4" id="KW-1185">Reference proteome</keyword>
<gene>
    <name evidence="3" type="ORF">SAMN05443637_13021</name>
</gene>
<evidence type="ECO:0000313" key="4">
    <source>
        <dbReference type="Proteomes" id="UP000184363"/>
    </source>
</evidence>
<evidence type="ECO:0008006" key="5">
    <source>
        <dbReference type="Google" id="ProtNLM"/>
    </source>
</evidence>
<feature type="region of interest" description="Disordered" evidence="1">
    <location>
        <begin position="68"/>
        <end position="87"/>
    </location>
</feature>
<dbReference type="OrthoDB" id="7838675at2"/>
<dbReference type="AlphaFoldDB" id="A0A1M7AUY8"/>
<evidence type="ECO:0000256" key="1">
    <source>
        <dbReference type="SAM" id="MobiDB-lite"/>
    </source>
</evidence>
<dbReference type="PROSITE" id="PS51257">
    <property type="entry name" value="PROKAR_LIPOPROTEIN"/>
    <property type="match status" value="1"/>
</dbReference>
<name>A0A1M7AUY8_PSETH</name>
<sequence>MTRRWALASAVVVVACAAPPTDAPGSAVPPPAPSQITTPQIATPQITTPSPASGTAMVVLTFYGGPDNDPPGPAIAHPNARHGQAGGTGTYEDPITTASDPRAVPVGTLLYLPSLRKYLVMEDDCAACIEEWTATRTGHIDVWTGLSGSELLACEEALTPPGPVLVEVGPPPDRPVEPQPLYSEETGCLA</sequence>
<feature type="chain" id="PRO_5038463581" description="Lipoprotein" evidence="2">
    <location>
        <begin position="24"/>
        <end position="190"/>
    </location>
</feature>
<evidence type="ECO:0000256" key="2">
    <source>
        <dbReference type="SAM" id="SignalP"/>
    </source>
</evidence>
<reference evidence="3 4" key="1">
    <citation type="submission" date="2016-11" db="EMBL/GenBank/DDBJ databases">
        <authorList>
            <person name="Jaros S."/>
            <person name="Januszkiewicz K."/>
            <person name="Wedrychowicz H."/>
        </authorList>
    </citation>
    <scope>NUCLEOTIDE SEQUENCE [LARGE SCALE GENOMIC DNA]</scope>
    <source>
        <strain evidence="3 4">DSM 43832</strain>
    </source>
</reference>
<organism evidence="3 4">
    <name type="scientific">Pseudonocardia thermophila</name>
    <dbReference type="NCBI Taxonomy" id="1848"/>
    <lineage>
        <taxon>Bacteria</taxon>
        <taxon>Bacillati</taxon>
        <taxon>Actinomycetota</taxon>
        <taxon>Actinomycetes</taxon>
        <taxon>Pseudonocardiales</taxon>
        <taxon>Pseudonocardiaceae</taxon>
        <taxon>Pseudonocardia</taxon>
    </lineage>
</organism>
<dbReference type="RefSeq" id="WP_073460376.1">
    <property type="nucleotide sequence ID" value="NZ_CALGVN010000031.1"/>
</dbReference>
<feature type="signal peptide" evidence="2">
    <location>
        <begin position="1"/>
        <end position="23"/>
    </location>
</feature>
<dbReference type="EMBL" id="FRAP01000030">
    <property type="protein sequence ID" value="SHL46525.1"/>
    <property type="molecule type" value="Genomic_DNA"/>
</dbReference>
<keyword evidence="2" id="KW-0732">Signal</keyword>